<dbReference type="STRING" id="366533.SAMN05444339_104210"/>
<protein>
    <submittedName>
        <fullName evidence="1">Antitoxin StbD</fullName>
    </submittedName>
</protein>
<gene>
    <name evidence="1" type="ORF">SAMN05444339_104210</name>
</gene>
<dbReference type="AlphaFoldDB" id="A0A1M5A1A7"/>
<keyword evidence="2" id="KW-1185">Reference proteome</keyword>
<evidence type="ECO:0000313" key="2">
    <source>
        <dbReference type="Proteomes" id="UP000183987"/>
    </source>
</evidence>
<sequence>MTRLHTNHICTMTELREPHKVLERSGGKPVAVMKNSKCVAYLVPEEATLQDEPRYATMEEVMAAIEATKEQAAPVLEYLKDK</sequence>
<evidence type="ECO:0000313" key="1">
    <source>
        <dbReference type="EMBL" id="SHF24130.1"/>
    </source>
</evidence>
<reference evidence="2" key="1">
    <citation type="submission" date="2016-11" db="EMBL/GenBank/DDBJ databases">
        <authorList>
            <person name="Varghese N."/>
            <person name="Submissions S."/>
        </authorList>
    </citation>
    <scope>NUCLEOTIDE SEQUENCE [LARGE SCALE GENOMIC DNA]</scope>
    <source>
        <strain evidence="2">DSM 29326</strain>
    </source>
</reference>
<dbReference type="RefSeq" id="WP_072857246.1">
    <property type="nucleotide sequence ID" value="NZ_FQUE01000004.1"/>
</dbReference>
<proteinExistence type="predicted"/>
<accession>A0A1M5A1A7</accession>
<dbReference type="Proteomes" id="UP000183987">
    <property type="component" value="Unassembled WGS sequence"/>
</dbReference>
<dbReference type="EMBL" id="FQUE01000004">
    <property type="protein sequence ID" value="SHF24130.1"/>
    <property type="molecule type" value="Genomic_DNA"/>
</dbReference>
<dbReference type="OrthoDB" id="7726185at2"/>
<organism evidence="1 2">
    <name type="scientific">Loktanella atrilutea</name>
    <dbReference type="NCBI Taxonomy" id="366533"/>
    <lineage>
        <taxon>Bacteria</taxon>
        <taxon>Pseudomonadati</taxon>
        <taxon>Pseudomonadota</taxon>
        <taxon>Alphaproteobacteria</taxon>
        <taxon>Rhodobacterales</taxon>
        <taxon>Roseobacteraceae</taxon>
        <taxon>Loktanella</taxon>
    </lineage>
</organism>
<name>A0A1M5A1A7_LOKAT</name>